<dbReference type="Proteomes" id="UP001302072">
    <property type="component" value="Chromosome"/>
</dbReference>
<organism evidence="1 2">
    <name type="scientific">Stenotrophomonas oahuensis</name>
    <dbReference type="NCBI Taxonomy" id="3003271"/>
    <lineage>
        <taxon>Bacteria</taxon>
        <taxon>Pseudomonadati</taxon>
        <taxon>Pseudomonadota</taxon>
        <taxon>Gammaproteobacteria</taxon>
        <taxon>Lysobacterales</taxon>
        <taxon>Lysobacteraceae</taxon>
        <taxon>Stenotrophomonas</taxon>
    </lineage>
</organism>
<accession>A0ABY9YNL2</accession>
<dbReference type="RefSeq" id="WP_311191037.1">
    <property type="nucleotide sequence ID" value="NZ_CP115541.1"/>
</dbReference>
<sequence>MESMRWLTLRLGHNQSIGPRQLQDLWAAACETNHSSVTREALDGKPVAYALHAPVSLGSPKRAELRMRRLLEDAGYRFTLGTLDDRPPVTPIQRR</sequence>
<proteinExistence type="predicted"/>
<protein>
    <submittedName>
        <fullName evidence="1">Uncharacterized protein</fullName>
    </submittedName>
</protein>
<keyword evidence="2" id="KW-1185">Reference proteome</keyword>
<evidence type="ECO:0000313" key="1">
    <source>
        <dbReference type="EMBL" id="WNH51818.1"/>
    </source>
</evidence>
<dbReference type="EMBL" id="CP115541">
    <property type="protein sequence ID" value="WNH51818.1"/>
    <property type="molecule type" value="Genomic_DNA"/>
</dbReference>
<evidence type="ECO:0000313" key="2">
    <source>
        <dbReference type="Proteomes" id="UP001302072"/>
    </source>
</evidence>
<reference evidence="1 2" key="1">
    <citation type="submission" date="2022-12" db="EMBL/GenBank/DDBJ databases">
        <title>Two new species, Stenotrophomonas aracearum and Stenotrophomonas oahuensis, isolated from Anthurium (Araceae family) in Hawaii.</title>
        <authorList>
            <person name="Chunag S.C."/>
            <person name="Dobhal S."/>
            <person name="Alvarez A."/>
            <person name="Arif M."/>
        </authorList>
    </citation>
    <scope>NUCLEOTIDE SEQUENCE [LARGE SCALE GENOMIC DNA]</scope>
    <source>
        <strain evidence="1 2">A5586</strain>
    </source>
</reference>
<name>A0ABY9YNL2_9GAMM</name>
<gene>
    <name evidence="1" type="ORF">PDM29_15930</name>
</gene>